<dbReference type="AlphaFoldDB" id="X1RAF1"/>
<protein>
    <recommendedName>
        <fullName evidence="2">C2H2-type domain-containing protein</fullName>
    </recommendedName>
</protein>
<dbReference type="Pfam" id="PF00096">
    <property type="entry name" value="zf-C2H2"/>
    <property type="match status" value="1"/>
</dbReference>
<feature type="domain" description="C2H2-type" evidence="2">
    <location>
        <begin position="39"/>
        <end position="67"/>
    </location>
</feature>
<gene>
    <name evidence="3" type="ORF">S12H4_05432</name>
</gene>
<dbReference type="SUPFAM" id="SSF57667">
    <property type="entry name" value="beta-beta-alpha zinc fingers"/>
    <property type="match status" value="1"/>
</dbReference>
<evidence type="ECO:0000256" key="1">
    <source>
        <dbReference type="SAM" id="Phobius"/>
    </source>
</evidence>
<keyword evidence="1" id="KW-0812">Transmembrane</keyword>
<keyword evidence="1" id="KW-1133">Transmembrane helix</keyword>
<sequence>MPEEERRISPGVVVAGVGLAGLGALALAAMALAAPPVVFTCPHCGATFATQEELNYHIQTEHPEVPPVAEFEVSNLVIYPPEVAVGETVTIACTVTNIGGEAGSHTVYLGGDFAAQQIVTLQPGESRIVSFEVTPEVARSYSVSVDGLYGTFVATEMPVADIRVENLVISPTEPMVGEIVTISVTVTNIGGEAGSHTVYLGGDFAAQQIVTLQPGESRIVSFEVTPEVAKTYSVSVDGLYGSFRATEVG</sequence>
<feature type="transmembrane region" description="Helical" evidence="1">
    <location>
        <begin position="12"/>
        <end position="34"/>
    </location>
</feature>
<dbReference type="InterPro" id="IPR036236">
    <property type="entry name" value="Znf_C2H2_sf"/>
</dbReference>
<dbReference type="InterPro" id="IPR013783">
    <property type="entry name" value="Ig-like_fold"/>
</dbReference>
<organism evidence="3">
    <name type="scientific">marine sediment metagenome</name>
    <dbReference type="NCBI Taxonomy" id="412755"/>
    <lineage>
        <taxon>unclassified sequences</taxon>
        <taxon>metagenomes</taxon>
        <taxon>ecological metagenomes</taxon>
    </lineage>
</organism>
<evidence type="ECO:0000313" key="3">
    <source>
        <dbReference type="EMBL" id="GAI63976.1"/>
    </source>
</evidence>
<dbReference type="InterPro" id="IPR011635">
    <property type="entry name" value="CARDB"/>
</dbReference>
<dbReference type="SMART" id="SM00355">
    <property type="entry name" value="ZnF_C2H2"/>
    <property type="match status" value="1"/>
</dbReference>
<reference evidence="3" key="1">
    <citation type="journal article" date="2014" name="Front. Microbiol.">
        <title>High frequency of phylogenetically diverse reductive dehalogenase-homologous genes in deep subseafloor sedimentary metagenomes.</title>
        <authorList>
            <person name="Kawai M."/>
            <person name="Futagami T."/>
            <person name="Toyoda A."/>
            <person name="Takaki Y."/>
            <person name="Nishi S."/>
            <person name="Hori S."/>
            <person name="Arai W."/>
            <person name="Tsubouchi T."/>
            <person name="Morono Y."/>
            <person name="Uchiyama I."/>
            <person name="Ito T."/>
            <person name="Fujiyama A."/>
            <person name="Inagaki F."/>
            <person name="Takami H."/>
        </authorList>
    </citation>
    <scope>NUCLEOTIDE SEQUENCE</scope>
    <source>
        <strain evidence="3">Expedition CK06-06</strain>
    </source>
</reference>
<dbReference type="InterPro" id="IPR013087">
    <property type="entry name" value="Znf_C2H2_type"/>
</dbReference>
<name>X1RAF1_9ZZZZ</name>
<evidence type="ECO:0000259" key="2">
    <source>
        <dbReference type="PROSITE" id="PS50157"/>
    </source>
</evidence>
<accession>X1RAF1</accession>
<dbReference type="PROSITE" id="PS00028">
    <property type="entry name" value="ZINC_FINGER_C2H2_1"/>
    <property type="match status" value="1"/>
</dbReference>
<dbReference type="EMBL" id="BARW01001799">
    <property type="protein sequence ID" value="GAI63976.1"/>
    <property type="molecule type" value="Genomic_DNA"/>
</dbReference>
<feature type="non-terminal residue" evidence="3">
    <location>
        <position position="249"/>
    </location>
</feature>
<comment type="caution">
    <text evidence="3">The sequence shown here is derived from an EMBL/GenBank/DDBJ whole genome shotgun (WGS) entry which is preliminary data.</text>
</comment>
<keyword evidence="1" id="KW-0472">Membrane</keyword>
<dbReference type="Pfam" id="PF07705">
    <property type="entry name" value="CARDB"/>
    <property type="match status" value="2"/>
</dbReference>
<dbReference type="Gene3D" id="3.30.160.60">
    <property type="entry name" value="Classic Zinc Finger"/>
    <property type="match status" value="1"/>
</dbReference>
<proteinExistence type="predicted"/>
<dbReference type="PROSITE" id="PS50157">
    <property type="entry name" value="ZINC_FINGER_C2H2_2"/>
    <property type="match status" value="1"/>
</dbReference>
<dbReference type="Gene3D" id="2.60.40.10">
    <property type="entry name" value="Immunoglobulins"/>
    <property type="match status" value="2"/>
</dbReference>